<evidence type="ECO:0008006" key="6">
    <source>
        <dbReference type="Google" id="ProtNLM"/>
    </source>
</evidence>
<dbReference type="InterPro" id="IPR004000">
    <property type="entry name" value="Actin"/>
</dbReference>
<dbReference type="Gene3D" id="3.30.420.40">
    <property type="match status" value="2"/>
</dbReference>
<gene>
    <name evidence="4" type="ORF">DPMN_086775</name>
</gene>
<dbReference type="Proteomes" id="UP000828390">
    <property type="component" value="Unassembled WGS sequence"/>
</dbReference>
<evidence type="ECO:0000256" key="1">
    <source>
        <dbReference type="ARBA" id="ARBA00003520"/>
    </source>
</evidence>
<dbReference type="EMBL" id="JAIWYP010000003">
    <property type="protein sequence ID" value="KAH3844517.1"/>
    <property type="molecule type" value="Genomic_DNA"/>
</dbReference>
<accession>A0A9D4QVS5</accession>
<keyword evidence="5" id="KW-1185">Reference proteome</keyword>
<dbReference type="Pfam" id="PF00022">
    <property type="entry name" value="Actin"/>
    <property type="match status" value="1"/>
</dbReference>
<evidence type="ECO:0000313" key="5">
    <source>
        <dbReference type="Proteomes" id="UP000828390"/>
    </source>
</evidence>
<name>A0A9D4QVS5_DREPO</name>
<comment type="similarity">
    <text evidence="2 3">Belongs to the actin family.</text>
</comment>
<proteinExistence type="inferred from homology"/>
<dbReference type="SMART" id="SM00268">
    <property type="entry name" value="ACTIN"/>
    <property type="match status" value="1"/>
</dbReference>
<dbReference type="OrthoDB" id="6136429at2759"/>
<dbReference type="Gene3D" id="3.90.640.10">
    <property type="entry name" value="Actin, Chain A, domain 4"/>
    <property type="match status" value="1"/>
</dbReference>
<protein>
    <recommendedName>
        <fullName evidence="6">Actin</fullName>
    </recommendedName>
</protein>
<evidence type="ECO:0000313" key="4">
    <source>
        <dbReference type="EMBL" id="KAH3844517.1"/>
    </source>
</evidence>
<evidence type="ECO:0000256" key="3">
    <source>
        <dbReference type="RuleBase" id="RU000487"/>
    </source>
</evidence>
<reference evidence="4" key="2">
    <citation type="submission" date="2020-11" db="EMBL/GenBank/DDBJ databases">
        <authorList>
            <person name="McCartney M.A."/>
            <person name="Auch B."/>
            <person name="Kono T."/>
            <person name="Mallez S."/>
            <person name="Becker A."/>
            <person name="Gohl D.M."/>
            <person name="Silverstein K.A.T."/>
            <person name="Koren S."/>
            <person name="Bechman K.B."/>
            <person name="Herman A."/>
            <person name="Abrahante J.E."/>
            <person name="Garbe J."/>
        </authorList>
    </citation>
    <scope>NUCLEOTIDE SEQUENCE</scope>
    <source>
        <strain evidence="4">Duluth1</strain>
        <tissue evidence="4">Whole animal</tissue>
    </source>
</reference>
<organism evidence="4 5">
    <name type="scientific">Dreissena polymorpha</name>
    <name type="common">Zebra mussel</name>
    <name type="synonym">Mytilus polymorpha</name>
    <dbReference type="NCBI Taxonomy" id="45954"/>
    <lineage>
        <taxon>Eukaryota</taxon>
        <taxon>Metazoa</taxon>
        <taxon>Spiralia</taxon>
        <taxon>Lophotrochozoa</taxon>
        <taxon>Mollusca</taxon>
        <taxon>Bivalvia</taxon>
        <taxon>Autobranchia</taxon>
        <taxon>Heteroconchia</taxon>
        <taxon>Euheterodonta</taxon>
        <taxon>Imparidentia</taxon>
        <taxon>Neoheterodontei</taxon>
        <taxon>Myida</taxon>
        <taxon>Dreissenoidea</taxon>
        <taxon>Dreissenidae</taxon>
        <taxon>Dreissena</taxon>
    </lineage>
</organism>
<dbReference type="AlphaFoldDB" id="A0A9D4QVS5"/>
<comment type="function">
    <text evidence="1">Actins are highly conserved proteins that are involved in various types of cell motility and are ubiquitously expressed in all eukaryotic cells.</text>
</comment>
<reference evidence="4" key="1">
    <citation type="journal article" date="2019" name="bioRxiv">
        <title>The Genome of the Zebra Mussel, Dreissena polymorpha: A Resource for Invasive Species Research.</title>
        <authorList>
            <person name="McCartney M.A."/>
            <person name="Auch B."/>
            <person name="Kono T."/>
            <person name="Mallez S."/>
            <person name="Zhang Y."/>
            <person name="Obille A."/>
            <person name="Becker A."/>
            <person name="Abrahante J.E."/>
            <person name="Garbe J."/>
            <person name="Badalamenti J.P."/>
            <person name="Herman A."/>
            <person name="Mangelson H."/>
            <person name="Liachko I."/>
            <person name="Sullivan S."/>
            <person name="Sone E.D."/>
            <person name="Koren S."/>
            <person name="Silverstein K.A.T."/>
            <person name="Beckman K.B."/>
            <person name="Gohl D.M."/>
        </authorList>
    </citation>
    <scope>NUCLEOTIDE SEQUENCE</scope>
    <source>
        <strain evidence="4">Duluth1</strain>
        <tissue evidence="4">Whole animal</tissue>
    </source>
</reference>
<evidence type="ECO:0000256" key="2">
    <source>
        <dbReference type="ARBA" id="ARBA00006752"/>
    </source>
</evidence>
<dbReference type="PANTHER" id="PTHR11937">
    <property type="entry name" value="ACTIN"/>
    <property type="match status" value="1"/>
</dbReference>
<dbReference type="SUPFAM" id="SSF53067">
    <property type="entry name" value="Actin-like ATPase domain"/>
    <property type="match status" value="2"/>
</dbReference>
<dbReference type="FunFam" id="3.30.420.40:FF:000050">
    <property type="entry name" value="Actin, alpha skeletal muscle"/>
    <property type="match status" value="1"/>
</dbReference>
<dbReference type="InterPro" id="IPR043129">
    <property type="entry name" value="ATPase_NBD"/>
</dbReference>
<sequence>MMRDLSRAVVLDPGSDTLKAGFAGEDFPSVVCPSLVCKGALPPDVSDALFSVLDAEDVDFDSSSSEHSNSPCDIHLEVPIEHGLIADWEAMVDMLELTFKDRLAVDPKDHPILITESPVNPAYLREKLTEIMFETFGTPGLYVKDTSVLSLFSVGLDNGIVVESGHASTYTSVVHDGVVLRNTIPKTFYSGNDVTKYVMRMLSKKSECKDGNDIIAVAKAVKESICFVSEDFSADLKLAQSMDIYERLFDLPNGKQISLNLERMFAGECLFRPEIFGCNCPGLHRQVGRTLNLANPDIRRSVCQNVVLSGGNTLFPGLSVRLQMELNRLIPCSYGVKVLEYPDKQHYAAWIGGSKMASSDDMLTRWISKEDYECHGAAIVNKKCTLSN</sequence>
<dbReference type="PRINTS" id="PR00190">
    <property type="entry name" value="ACTIN"/>
</dbReference>
<comment type="caution">
    <text evidence="4">The sequence shown here is derived from an EMBL/GenBank/DDBJ whole genome shotgun (WGS) entry which is preliminary data.</text>
</comment>